<evidence type="ECO:0000313" key="4">
    <source>
        <dbReference type="Proteomes" id="UP000306985"/>
    </source>
</evidence>
<dbReference type="PANTHER" id="PTHR31616:SF0">
    <property type="entry name" value="GLUCAN 1,4-ALPHA-GLUCOSIDASE"/>
    <property type="match status" value="1"/>
</dbReference>
<dbReference type="AlphaFoldDB" id="A0A4U6QN33"/>
<dbReference type="InterPro" id="IPR011613">
    <property type="entry name" value="GH15-like"/>
</dbReference>
<accession>A0A4U6QN33</accession>
<evidence type="ECO:0000259" key="2">
    <source>
        <dbReference type="Pfam" id="PF19291"/>
    </source>
</evidence>
<name>A0A4U6QN33_9ACTN</name>
<dbReference type="GO" id="GO:0004553">
    <property type="term" value="F:hydrolase activity, hydrolyzing O-glycosyl compounds"/>
    <property type="evidence" value="ECO:0007669"/>
    <property type="project" value="TreeGrafter"/>
</dbReference>
<dbReference type="SUPFAM" id="SSF48208">
    <property type="entry name" value="Six-hairpin glycosidases"/>
    <property type="match status" value="1"/>
</dbReference>
<dbReference type="EMBL" id="SZZH01000001">
    <property type="protein sequence ID" value="TKV62074.1"/>
    <property type="molecule type" value="Genomic_DNA"/>
</dbReference>
<dbReference type="Gene3D" id="1.50.10.10">
    <property type="match status" value="1"/>
</dbReference>
<dbReference type="Pfam" id="PF19291">
    <property type="entry name" value="TREH_N"/>
    <property type="match status" value="1"/>
</dbReference>
<dbReference type="GO" id="GO:0005975">
    <property type="term" value="P:carbohydrate metabolic process"/>
    <property type="evidence" value="ECO:0007669"/>
    <property type="project" value="InterPro"/>
</dbReference>
<reference evidence="3 4" key="1">
    <citation type="submission" date="2019-05" db="EMBL/GenBank/DDBJ databases">
        <title>Nakamurella sp. N5BH11, whole genome shotgun sequence.</title>
        <authorList>
            <person name="Tuo L."/>
        </authorList>
    </citation>
    <scope>NUCLEOTIDE SEQUENCE [LARGE SCALE GENOMIC DNA]</scope>
    <source>
        <strain evidence="3 4">N5BH11</strain>
    </source>
</reference>
<dbReference type="PANTHER" id="PTHR31616">
    <property type="entry name" value="TREHALASE"/>
    <property type="match status" value="1"/>
</dbReference>
<sequence length="593" mass="64194">MRDADGYLPLREYGAIGDGRTVALVGPDGRIDWWPVPDLDCPPAFAAMVDERNGGRLELAPDAPFTTEQRYLPGTNVLETVFRTAEGSVRVTDSLNSGVAGRLPWTELARRIDGLSGTVRLRWRVAPGLQLDGSGPWVADSPSGPILRSGQATLGVRGIEHGAVAGDREITGVVVTRAGHRQLVAVVATAGEPLNLPPATDIDRRVDLSIDSWTRWTDSCDYDGRQAEVVLRSALALKLLIYSPTGAIAAAATTSLPESLAGGKNWDYRYAWVRDAAHTIRALGVVGVKEEVHAAVSWLLNTLRAHGPHVFTRLSGEVKDGHRETRSPGWRGIGPVIVGNRAAQQLQLGMFGDVFDVLRVYVDEGHVLDPATGSMLADLADLCCDQWRSRDAGIWELQEERHYTSSKIQCWQALGCAIHLADLGQIPDRRQRWRLEQQDIAEFIHTRCWNPDLGAYTWYQGTDGLDASVLLAKDFDDGPRMSSTIDVIRERLGTGPLLHRYTGADAEEGAFVACSFWMVSALARVGRVSEAAALFDEIVELASPLGLLSEMIATDDGQFLGNLPQGLTHLALILAADALDRAARDAGGAGPTG</sequence>
<proteinExistence type="predicted"/>
<dbReference type="InterPro" id="IPR008928">
    <property type="entry name" value="6-hairpin_glycosidase_sf"/>
</dbReference>
<keyword evidence="3" id="KW-0378">Hydrolase</keyword>
<dbReference type="Pfam" id="PF00723">
    <property type="entry name" value="Glyco_hydro_15"/>
    <property type="match status" value="1"/>
</dbReference>
<dbReference type="InterPro" id="IPR012341">
    <property type="entry name" value="6hp_glycosidase-like_sf"/>
</dbReference>
<evidence type="ECO:0000313" key="3">
    <source>
        <dbReference type="EMBL" id="TKV62074.1"/>
    </source>
</evidence>
<dbReference type="InterPro" id="IPR045582">
    <property type="entry name" value="Trehalase-like_N"/>
</dbReference>
<dbReference type="OrthoDB" id="3902805at2"/>
<feature type="domain" description="Trehalase-like N-terminal" evidence="2">
    <location>
        <begin position="14"/>
        <end position="116"/>
    </location>
</feature>
<comment type="caution">
    <text evidence="3">The sequence shown here is derived from an EMBL/GenBank/DDBJ whole genome shotgun (WGS) entry which is preliminary data.</text>
</comment>
<organism evidence="3 4">
    <name type="scientific">Nakamurella flava</name>
    <dbReference type="NCBI Taxonomy" id="2576308"/>
    <lineage>
        <taxon>Bacteria</taxon>
        <taxon>Bacillati</taxon>
        <taxon>Actinomycetota</taxon>
        <taxon>Actinomycetes</taxon>
        <taxon>Nakamurellales</taxon>
        <taxon>Nakamurellaceae</taxon>
        <taxon>Nakamurella</taxon>
    </lineage>
</organism>
<keyword evidence="4" id="KW-1185">Reference proteome</keyword>
<protein>
    <submittedName>
        <fullName evidence="3">Glycoside hydrolase family 15 protein</fullName>
    </submittedName>
</protein>
<gene>
    <name evidence="3" type="ORF">FDO65_01740</name>
</gene>
<feature type="domain" description="GH15-like" evidence="1">
    <location>
        <begin position="225"/>
        <end position="576"/>
    </location>
</feature>
<evidence type="ECO:0000259" key="1">
    <source>
        <dbReference type="Pfam" id="PF00723"/>
    </source>
</evidence>
<dbReference type="Proteomes" id="UP000306985">
    <property type="component" value="Unassembled WGS sequence"/>
</dbReference>